<feature type="domain" description="RNase H type-1" evidence="2">
    <location>
        <begin position="5"/>
        <end position="131"/>
    </location>
</feature>
<reference evidence="3" key="1">
    <citation type="submission" date="2019-09" db="EMBL/GenBank/DDBJ databases">
        <title>Draft genome information of white flower Hibiscus syriacus.</title>
        <authorList>
            <person name="Kim Y.-M."/>
        </authorList>
    </citation>
    <scope>NUCLEOTIDE SEQUENCE [LARGE SCALE GENOMIC DNA]</scope>
    <source>
        <strain evidence="3">YM2019G1</strain>
    </source>
</reference>
<keyword evidence="4" id="KW-1185">Reference proteome</keyword>
<dbReference type="SUPFAM" id="SSF53098">
    <property type="entry name" value="Ribonuclease H-like"/>
    <property type="match status" value="1"/>
</dbReference>
<dbReference type="PANTHER" id="PTHR36787">
    <property type="entry name" value="TRANSMEMBRANE PROTEIN"/>
    <property type="match status" value="1"/>
</dbReference>
<organism evidence="3 4">
    <name type="scientific">Hibiscus syriacus</name>
    <name type="common">Rose of Sharon</name>
    <dbReference type="NCBI Taxonomy" id="106335"/>
    <lineage>
        <taxon>Eukaryota</taxon>
        <taxon>Viridiplantae</taxon>
        <taxon>Streptophyta</taxon>
        <taxon>Embryophyta</taxon>
        <taxon>Tracheophyta</taxon>
        <taxon>Spermatophyta</taxon>
        <taxon>Magnoliopsida</taxon>
        <taxon>eudicotyledons</taxon>
        <taxon>Gunneridae</taxon>
        <taxon>Pentapetalae</taxon>
        <taxon>rosids</taxon>
        <taxon>malvids</taxon>
        <taxon>Malvales</taxon>
        <taxon>Malvaceae</taxon>
        <taxon>Malvoideae</taxon>
        <taxon>Hibiscus</taxon>
    </lineage>
</organism>
<name>A0A6A2Y0J0_HIBSY</name>
<proteinExistence type="predicted"/>
<dbReference type="InterPro" id="IPR036397">
    <property type="entry name" value="RNaseH_sf"/>
</dbReference>
<evidence type="ECO:0000313" key="3">
    <source>
        <dbReference type="EMBL" id="KAE8676630.1"/>
    </source>
</evidence>
<dbReference type="CDD" id="cd06222">
    <property type="entry name" value="RNase_H_like"/>
    <property type="match status" value="1"/>
</dbReference>
<gene>
    <name evidence="3" type="ORF">F3Y22_tig00111582pilonHSYRG00140</name>
</gene>
<dbReference type="GO" id="GO:0003676">
    <property type="term" value="F:nucleic acid binding"/>
    <property type="evidence" value="ECO:0007669"/>
    <property type="project" value="InterPro"/>
</dbReference>
<accession>A0A6A2Y0J0</accession>
<protein>
    <submittedName>
        <fullName evidence="3">10 kDa chaperonin-like</fullName>
    </submittedName>
</protein>
<dbReference type="InterPro" id="IPR044730">
    <property type="entry name" value="RNase_H-like_dom_plant"/>
</dbReference>
<evidence type="ECO:0000256" key="1">
    <source>
        <dbReference type="SAM" id="MobiDB-lite"/>
    </source>
</evidence>
<dbReference type="Gene3D" id="3.30.420.10">
    <property type="entry name" value="Ribonuclease H-like superfamily/Ribonuclease H"/>
    <property type="match status" value="1"/>
</dbReference>
<dbReference type="InterPro" id="IPR002156">
    <property type="entry name" value="RNaseH_domain"/>
</dbReference>
<dbReference type="EMBL" id="VEPZ02001375">
    <property type="protein sequence ID" value="KAE8676630.1"/>
    <property type="molecule type" value="Genomic_DNA"/>
</dbReference>
<dbReference type="AlphaFoldDB" id="A0A6A2Y0J0"/>
<dbReference type="PROSITE" id="PS51257">
    <property type="entry name" value="PROKAR_LIPOPROTEIN"/>
    <property type="match status" value="1"/>
</dbReference>
<dbReference type="Pfam" id="PF13456">
    <property type="entry name" value="RVT_3"/>
    <property type="match status" value="1"/>
</dbReference>
<sequence length="280" mass="30712">MIKINVDGAYSKESNMAAIGIVACDSYGMVLGGMTKNIDPPFTAEFTEAAVFTHGIQLKTENGWTNMAIKCDAISVVYRLSNQSTNKTHDISTVGLLLNEARSLLVDSPSFKVHYVCREANRVAHTLAQWALSNHNPVWFFLDELDCIKQLELQSAVEEQGKEHNPNNNSTKYQTGALTPLIRWLSQGMQRAAAPPHPPRPAARAENVTAAGRQGNENTALAGEENENLAADDINQAVENENEADPALGNAGQWWGIVKEIQMIVFSFITSLHPGFHNIE</sequence>
<dbReference type="Proteomes" id="UP000436088">
    <property type="component" value="Unassembled WGS sequence"/>
</dbReference>
<evidence type="ECO:0000259" key="2">
    <source>
        <dbReference type="Pfam" id="PF13456"/>
    </source>
</evidence>
<evidence type="ECO:0000313" key="4">
    <source>
        <dbReference type="Proteomes" id="UP000436088"/>
    </source>
</evidence>
<comment type="caution">
    <text evidence="3">The sequence shown here is derived from an EMBL/GenBank/DDBJ whole genome shotgun (WGS) entry which is preliminary data.</text>
</comment>
<feature type="region of interest" description="Disordered" evidence="1">
    <location>
        <begin position="188"/>
        <end position="208"/>
    </location>
</feature>
<dbReference type="GO" id="GO:0004523">
    <property type="term" value="F:RNA-DNA hybrid ribonuclease activity"/>
    <property type="evidence" value="ECO:0007669"/>
    <property type="project" value="InterPro"/>
</dbReference>
<dbReference type="InterPro" id="IPR012337">
    <property type="entry name" value="RNaseH-like_sf"/>
</dbReference>